<dbReference type="InterPro" id="IPR018303">
    <property type="entry name" value="ATPase_P-typ_P_site"/>
</dbReference>
<comment type="catalytic activity">
    <reaction evidence="9">
        <text>Zn(2+)(in) + ATP + H2O = Zn(2+)(out) + ADP + phosphate + H(+)</text>
        <dbReference type="Rhea" id="RHEA:20621"/>
        <dbReference type="ChEBI" id="CHEBI:15377"/>
        <dbReference type="ChEBI" id="CHEBI:15378"/>
        <dbReference type="ChEBI" id="CHEBI:29105"/>
        <dbReference type="ChEBI" id="CHEBI:30616"/>
        <dbReference type="ChEBI" id="CHEBI:43474"/>
        <dbReference type="ChEBI" id="CHEBI:456216"/>
        <dbReference type="EC" id="7.2.2.12"/>
    </reaction>
</comment>
<dbReference type="InterPro" id="IPR023214">
    <property type="entry name" value="HAD_sf"/>
</dbReference>
<organism evidence="12 13">
    <name type="scientific">Flavobacterium kingsejongi</name>
    <dbReference type="NCBI Taxonomy" id="1678728"/>
    <lineage>
        <taxon>Bacteria</taxon>
        <taxon>Pseudomonadati</taxon>
        <taxon>Bacteroidota</taxon>
        <taxon>Flavobacteriia</taxon>
        <taxon>Flavobacteriales</taxon>
        <taxon>Flavobacteriaceae</taxon>
        <taxon>Flavobacterium</taxon>
    </lineage>
</organism>
<gene>
    <name evidence="12" type="ORF">FK004_07575</name>
</gene>
<feature type="transmembrane region" description="Helical" evidence="10">
    <location>
        <begin position="25"/>
        <end position="44"/>
    </location>
</feature>
<evidence type="ECO:0000313" key="13">
    <source>
        <dbReference type="Proteomes" id="UP000244677"/>
    </source>
</evidence>
<dbReference type="InterPro" id="IPR044492">
    <property type="entry name" value="P_typ_ATPase_HD_dom"/>
</dbReference>
<dbReference type="EMBL" id="CP020919">
    <property type="protein sequence ID" value="AWG25103.1"/>
    <property type="molecule type" value="Genomic_DNA"/>
</dbReference>
<evidence type="ECO:0000256" key="1">
    <source>
        <dbReference type="ARBA" id="ARBA00004370"/>
    </source>
</evidence>
<evidence type="ECO:0000256" key="2">
    <source>
        <dbReference type="ARBA" id="ARBA00006024"/>
    </source>
</evidence>
<keyword evidence="10" id="KW-0067">ATP-binding</keyword>
<dbReference type="PANTHER" id="PTHR48085">
    <property type="entry name" value="CADMIUM/ZINC-TRANSPORTING ATPASE HMA2-RELATED"/>
    <property type="match status" value="1"/>
</dbReference>
<accession>A0A2S1LMX6</accession>
<feature type="transmembrane region" description="Helical" evidence="10">
    <location>
        <begin position="611"/>
        <end position="630"/>
    </location>
</feature>
<dbReference type="SUPFAM" id="SSF81665">
    <property type="entry name" value="Calcium ATPase, transmembrane domain M"/>
    <property type="match status" value="1"/>
</dbReference>
<dbReference type="InterPro" id="IPR051014">
    <property type="entry name" value="Cation_Transport_ATPase_IB"/>
</dbReference>
<dbReference type="PROSITE" id="PS00154">
    <property type="entry name" value="ATPASE_E1_E2"/>
    <property type="match status" value="1"/>
</dbReference>
<feature type="transmembrane region" description="Helical" evidence="10">
    <location>
        <begin position="256"/>
        <end position="276"/>
    </location>
</feature>
<dbReference type="OrthoDB" id="1521937at2"/>
<dbReference type="PANTHER" id="PTHR48085:SF5">
    <property type="entry name" value="CADMIUM_ZINC-TRANSPORTING ATPASE HMA4-RELATED"/>
    <property type="match status" value="1"/>
</dbReference>
<dbReference type="PRINTS" id="PR00119">
    <property type="entry name" value="CATATPASE"/>
</dbReference>
<keyword evidence="5" id="KW-1278">Translocase</keyword>
<dbReference type="Pfam" id="PF00702">
    <property type="entry name" value="Hydrolase"/>
    <property type="match status" value="1"/>
</dbReference>
<dbReference type="InterPro" id="IPR059000">
    <property type="entry name" value="ATPase_P-type_domA"/>
</dbReference>
<dbReference type="GO" id="GO:0016463">
    <property type="term" value="F:P-type zinc transporter activity"/>
    <property type="evidence" value="ECO:0007669"/>
    <property type="project" value="UniProtKB-EC"/>
</dbReference>
<comment type="subcellular location">
    <subcellularLocation>
        <location evidence="10">Cell membrane</location>
    </subcellularLocation>
    <subcellularLocation>
        <location evidence="1">Membrane</location>
    </subcellularLocation>
</comment>
<keyword evidence="10" id="KW-1003">Cell membrane</keyword>
<evidence type="ECO:0000313" key="12">
    <source>
        <dbReference type="EMBL" id="AWG25103.1"/>
    </source>
</evidence>
<dbReference type="Proteomes" id="UP000244677">
    <property type="component" value="Chromosome"/>
</dbReference>
<comment type="similarity">
    <text evidence="2 10">Belongs to the cation transport ATPase (P-type) (TC 3.A.3) family. Type IB subfamily.</text>
</comment>
<evidence type="ECO:0000256" key="6">
    <source>
        <dbReference type="ARBA" id="ARBA00022989"/>
    </source>
</evidence>
<keyword evidence="7 10" id="KW-0472">Membrane</keyword>
<dbReference type="SUPFAM" id="SSF56784">
    <property type="entry name" value="HAD-like"/>
    <property type="match status" value="1"/>
</dbReference>
<feature type="transmembrane region" description="Helical" evidence="10">
    <location>
        <begin position="288"/>
        <end position="315"/>
    </location>
</feature>
<dbReference type="InterPro" id="IPR008250">
    <property type="entry name" value="ATPase_P-typ_transduc_dom_A_sf"/>
</dbReference>
<feature type="domain" description="P-type ATPase A" evidence="11">
    <location>
        <begin position="138"/>
        <end position="237"/>
    </location>
</feature>
<evidence type="ECO:0000259" key="11">
    <source>
        <dbReference type="Pfam" id="PF00122"/>
    </source>
</evidence>
<sequence length="637" mass="68364">MGHNHEDHDHEGHSPAHDEESTIKAYIPAIVSFILLVSGMVLQHQEAEFFKNPLRLGWYLVAYALVGLPVNWEALKSIRRGDVFSEFFLMSIATIGAFFIGEYAEGVAVMLFYAIGELFQDAAVNKAKRSIKALLDIRPDTVTVLRDTGAVTINPTAVTVGEIIQVKPGEKVALDGILLSEKAAFDTAALTGESKPDTKKEGEVVLAGMINLQTLADVKVTALFKDSKLSGILKMVQDATARKSQTQLFISRFAKIYTPIVVFLAIAITIVPYFFVADYVFTNWLYRALVFLVISCPCALVISVPLGYFGGIGLASRKGILFKGSNFLDVITKVDTVVMDKTGTLTKGVFEVQEIHTVDFDRKELLLLAAALEAKSTHPIAAAIVRHAGSGEQLPEVSGVEEIPGHGLSGTVGGKKVLAGNVKLLKKYNIAYDKTVDDNPETIVVVAVDGRYAGYITIADEIKEDAAETIAKLHALGIKTVMLSGDKQSIVDRVAQLLKIDTAFGDLLPEGKVAKVQELKDQKRILAFVGDGVNDAPVIALADAGIAMGGLGSDAAIETADIVIQNDQPGKIPVAIQIGRETRKIVVQNISLAFAVKAVVLILGAGGLATLWEAVFADVGVALLAILNAVRIQRLKL</sequence>
<dbReference type="KEGG" id="fki:FK004_07575"/>
<evidence type="ECO:0000256" key="3">
    <source>
        <dbReference type="ARBA" id="ARBA00022692"/>
    </source>
</evidence>
<dbReference type="Gene3D" id="3.40.1110.10">
    <property type="entry name" value="Calcium-transporting ATPase, cytoplasmic domain N"/>
    <property type="match status" value="1"/>
</dbReference>
<keyword evidence="4 10" id="KW-0479">Metal-binding</keyword>
<dbReference type="InterPro" id="IPR023299">
    <property type="entry name" value="ATPase_P-typ_cyto_dom_N"/>
</dbReference>
<keyword evidence="10" id="KW-0547">Nucleotide-binding</keyword>
<dbReference type="SFLD" id="SFLDF00027">
    <property type="entry name" value="p-type_atpase"/>
    <property type="match status" value="1"/>
</dbReference>
<evidence type="ECO:0000256" key="9">
    <source>
        <dbReference type="ARBA" id="ARBA00047308"/>
    </source>
</evidence>
<dbReference type="InterPro" id="IPR036412">
    <property type="entry name" value="HAD-like_sf"/>
</dbReference>
<dbReference type="InterPro" id="IPR001757">
    <property type="entry name" value="P_typ_ATPase"/>
</dbReference>
<dbReference type="GO" id="GO:0016887">
    <property type="term" value="F:ATP hydrolysis activity"/>
    <property type="evidence" value="ECO:0007669"/>
    <property type="project" value="InterPro"/>
</dbReference>
<dbReference type="NCBIfam" id="TIGR01512">
    <property type="entry name" value="ATPase-IB2_Cd"/>
    <property type="match status" value="1"/>
</dbReference>
<dbReference type="RefSeq" id="WP_108736707.1">
    <property type="nucleotide sequence ID" value="NZ_CP020919.1"/>
</dbReference>
<feature type="transmembrane region" description="Helical" evidence="10">
    <location>
        <begin position="56"/>
        <end position="75"/>
    </location>
</feature>
<dbReference type="InterPro" id="IPR027256">
    <property type="entry name" value="P-typ_ATPase_IB"/>
</dbReference>
<dbReference type="GO" id="GO:0015086">
    <property type="term" value="F:cadmium ion transmembrane transporter activity"/>
    <property type="evidence" value="ECO:0007669"/>
    <property type="project" value="TreeGrafter"/>
</dbReference>
<protein>
    <recommendedName>
        <fullName evidence="8">P-type Zn(2+) transporter</fullName>
        <ecNumber evidence="8">7.2.2.12</ecNumber>
    </recommendedName>
</protein>
<name>A0A2S1LMX6_9FLAO</name>
<dbReference type="GO" id="GO:0005524">
    <property type="term" value="F:ATP binding"/>
    <property type="evidence" value="ECO:0007669"/>
    <property type="project" value="UniProtKB-UniRule"/>
</dbReference>
<dbReference type="InterPro" id="IPR023298">
    <property type="entry name" value="ATPase_P-typ_TM_dom_sf"/>
</dbReference>
<dbReference type="Gene3D" id="3.40.50.1000">
    <property type="entry name" value="HAD superfamily/HAD-like"/>
    <property type="match status" value="1"/>
</dbReference>
<proteinExistence type="inferred from homology"/>
<reference evidence="12 13" key="1">
    <citation type="submission" date="2017-04" db="EMBL/GenBank/DDBJ databases">
        <title>Complete genome sequence of Flavobacterium kingsejong AJ004.</title>
        <authorList>
            <person name="Lee P.C."/>
        </authorList>
    </citation>
    <scope>NUCLEOTIDE SEQUENCE [LARGE SCALE GENOMIC DNA]</scope>
    <source>
        <strain evidence="12 13">AJ004</strain>
    </source>
</reference>
<dbReference type="NCBIfam" id="TIGR01525">
    <property type="entry name" value="ATPase-IB_hvy"/>
    <property type="match status" value="1"/>
</dbReference>
<keyword evidence="6 10" id="KW-1133">Transmembrane helix</keyword>
<dbReference type="SUPFAM" id="SSF81653">
    <property type="entry name" value="Calcium ATPase, transduction domain A"/>
    <property type="match status" value="1"/>
</dbReference>
<evidence type="ECO:0000256" key="10">
    <source>
        <dbReference type="RuleBase" id="RU362081"/>
    </source>
</evidence>
<dbReference type="Gene3D" id="2.70.150.10">
    <property type="entry name" value="Calcium-transporting ATPase, cytoplasmic transduction domain A"/>
    <property type="match status" value="1"/>
</dbReference>
<evidence type="ECO:0000256" key="4">
    <source>
        <dbReference type="ARBA" id="ARBA00022723"/>
    </source>
</evidence>
<feature type="transmembrane region" description="Helical" evidence="10">
    <location>
        <begin position="585"/>
        <end position="605"/>
    </location>
</feature>
<dbReference type="AlphaFoldDB" id="A0A2S1LMX6"/>
<evidence type="ECO:0000256" key="5">
    <source>
        <dbReference type="ARBA" id="ARBA00022967"/>
    </source>
</evidence>
<dbReference type="NCBIfam" id="TIGR01494">
    <property type="entry name" value="ATPase_P-type"/>
    <property type="match status" value="1"/>
</dbReference>
<dbReference type="GO" id="GO:0005886">
    <property type="term" value="C:plasma membrane"/>
    <property type="evidence" value="ECO:0007669"/>
    <property type="project" value="UniProtKB-SubCell"/>
</dbReference>
<dbReference type="EC" id="7.2.2.12" evidence="8"/>
<dbReference type="SFLD" id="SFLDS00003">
    <property type="entry name" value="Haloacid_Dehalogenase"/>
    <property type="match status" value="1"/>
</dbReference>
<evidence type="ECO:0000256" key="7">
    <source>
        <dbReference type="ARBA" id="ARBA00023136"/>
    </source>
</evidence>
<evidence type="ECO:0000256" key="8">
    <source>
        <dbReference type="ARBA" id="ARBA00039097"/>
    </source>
</evidence>
<dbReference type="Pfam" id="PF00122">
    <property type="entry name" value="E1-E2_ATPase"/>
    <property type="match status" value="1"/>
</dbReference>
<keyword evidence="13" id="KW-1185">Reference proteome</keyword>
<dbReference type="GO" id="GO:0046872">
    <property type="term" value="F:metal ion binding"/>
    <property type="evidence" value="ECO:0007669"/>
    <property type="project" value="UniProtKB-KW"/>
</dbReference>
<feature type="transmembrane region" description="Helical" evidence="10">
    <location>
        <begin position="87"/>
        <end position="115"/>
    </location>
</feature>
<dbReference type="SFLD" id="SFLDG00002">
    <property type="entry name" value="C1.7:_P-type_atpase_like"/>
    <property type="match status" value="1"/>
</dbReference>
<keyword evidence="3 10" id="KW-0812">Transmembrane</keyword>